<gene>
    <name evidence="6" type="ORF">EGN73_11455</name>
</gene>
<evidence type="ECO:0000313" key="6">
    <source>
        <dbReference type="EMBL" id="MBW3468423.1"/>
    </source>
</evidence>
<dbReference type="AlphaFoldDB" id="A0A951IZU4"/>
<evidence type="ECO:0000256" key="1">
    <source>
        <dbReference type="ARBA" id="ARBA00004141"/>
    </source>
</evidence>
<feature type="transmembrane region" description="Helical" evidence="5">
    <location>
        <begin position="55"/>
        <end position="75"/>
    </location>
</feature>
<dbReference type="Pfam" id="PF13564">
    <property type="entry name" value="DoxX_2"/>
    <property type="match status" value="1"/>
</dbReference>
<protein>
    <submittedName>
        <fullName evidence="6">DoxX family protein</fullName>
    </submittedName>
</protein>
<accession>A0A951IZU4</accession>
<keyword evidence="7" id="KW-1185">Reference proteome</keyword>
<sequence length="128" mass="14026">MKQAVKYQNIGLWVIQIGIGLLFAFSGAVKLFGSIQKLAEQIIWPGDVPFWLTRFIGISEVLGGIGLILPMALGIQKKLTSWAALGLLIIILLAAVFHLIRSEMAVIPMNLILAALCAVIIWKRGFKN</sequence>
<organism evidence="6 7">
    <name type="scientific">Arthrospiribacter ruber</name>
    <dbReference type="NCBI Taxonomy" id="2487934"/>
    <lineage>
        <taxon>Bacteria</taxon>
        <taxon>Pseudomonadati</taxon>
        <taxon>Bacteroidota</taxon>
        <taxon>Cytophagia</taxon>
        <taxon>Cytophagales</taxon>
        <taxon>Cyclobacteriaceae</taxon>
        <taxon>Arthrospiribacter</taxon>
    </lineage>
</organism>
<feature type="transmembrane region" description="Helical" evidence="5">
    <location>
        <begin position="106"/>
        <end position="122"/>
    </location>
</feature>
<reference evidence="6 7" key="1">
    <citation type="journal article" date="2020" name="Syst. Appl. Microbiol.">
        <title>Arthrospiribacter ruber gen. nov., sp. nov., a novel bacterium isolated from Arthrospira cultures.</title>
        <authorList>
            <person name="Waleron M."/>
            <person name="Misztak A."/>
            <person name="Waleron M.M."/>
            <person name="Furmaniak M."/>
            <person name="Mrozik A."/>
            <person name="Waleron K."/>
        </authorList>
    </citation>
    <scope>NUCLEOTIDE SEQUENCE [LARGE SCALE GENOMIC DNA]</scope>
    <source>
        <strain evidence="6 7">DPMB0001</strain>
    </source>
</reference>
<dbReference type="EMBL" id="RPHB01000005">
    <property type="protein sequence ID" value="MBW3468423.1"/>
    <property type="molecule type" value="Genomic_DNA"/>
</dbReference>
<comment type="subcellular location">
    <subcellularLocation>
        <location evidence="1">Membrane</location>
        <topology evidence="1">Multi-pass membrane protein</topology>
    </subcellularLocation>
</comment>
<proteinExistence type="predicted"/>
<feature type="transmembrane region" description="Helical" evidence="5">
    <location>
        <begin position="12"/>
        <end position="35"/>
    </location>
</feature>
<evidence type="ECO:0000256" key="4">
    <source>
        <dbReference type="ARBA" id="ARBA00023136"/>
    </source>
</evidence>
<keyword evidence="2 5" id="KW-0812">Transmembrane</keyword>
<comment type="caution">
    <text evidence="6">The sequence shown here is derived from an EMBL/GenBank/DDBJ whole genome shotgun (WGS) entry which is preliminary data.</text>
</comment>
<dbReference type="GO" id="GO:0016020">
    <property type="term" value="C:membrane"/>
    <property type="evidence" value="ECO:0007669"/>
    <property type="project" value="UniProtKB-SubCell"/>
</dbReference>
<dbReference type="Proteomes" id="UP000727490">
    <property type="component" value="Unassembled WGS sequence"/>
</dbReference>
<dbReference type="RefSeq" id="WP_219289711.1">
    <property type="nucleotide sequence ID" value="NZ_RPHB01000005.1"/>
</dbReference>
<evidence type="ECO:0000256" key="3">
    <source>
        <dbReference type="ARBA" id="ARBA00022989"/>
    </source>
</evidence>
<evidence type="ECO:0000256" key="5">
    <source>
        <dbReference type="SAM" id="Phobius"/>
    </source>
</evidence>
<dbReference type="InterPro" id="IPR032808">
    <property type="entry name" value="DoxX"/>
</dbReference>
<evidence type="ECO:0000313" key="7">
    <source>
        <dbReference type="Proteomes" id="UP000727490"/>
    </source>
</evidence>
<feature type="transmembrane region" description="Helical" evidence="5">
    <location>
        <begin position="82"/>
        <end position="100"/>
    </location>
</feature>
<keyword evidence="3 5" id="KW-1133">Transmembrane helix</keyword>
<name>A0A951IZU4_9BACT</name>
<keyword evidence="4 5" id="KW-0472">Membrane</keyword>
<evidence type="ECO:0000256" key="2">
    <source>
        <dbReference type="ARBA" id="ARBA00022692"/>
    </source>
</evidence>